<evidence type="ECO:0000256" key="3">
    <source>
        <dbReference type="ARBA" id="ARBA00038157"/>
    </source>
</evidence>
<evidence type="ECO:0000313" key="6">
    <source>
        <dbReference type="Proteomes" id="UP001321760"/>
    </source>
</evidence>
<comment type="caution">
    <text evidence="5">The sequence shown here is derived from an EMBL/GenBank/DDBJ whole genome shotgun (WGS) entry which is preliminary data.</text>
</comment>
<evidence type="ECO:0000256" key="1">
    <source>
        <dbReference type="ARBA" id="ARBA00022857"/>
    </source>
</evidence>
<gene>
    <name evidence="5" type="ORF">QBC34DRAFT_441739</name>
</gene>
<evidence type="ECO:0000313" key="5">
    <source>
        <dbReference type="EMBL" id="KAK4445324.1"/>
    </source>
</evidence>
<dbReference type="SUPFAM" id="SSF51430">
    <property type="entry name" value="NAD(P)-linked oxidoreductase"/>
    <property type="match status" value="1"/>
</dbReference>
<reference evidence="5" key="1">
    <citation type="journal article" date="2023" name="Mol. Phylogenet. Evol.">
        <title>Genome-scale phylogeny and comparative genomics of the fungal order Sordariales.</title>
        <authorList>
            <person name="Hensen N."/>
            <person name="Bonometti L."/>
            <person name="Westerberg I."/>
            <person name="Brannstrom I.O."/>
            <person name="Guillou S."/>
            <person name="Cros-Aarteil S."/>
            <person name="Calhoun S."/>
            <person name="Haridas S."/>
            <person name="Kuo A."/>
            <person name="Mondo S."/>
            <person name="Pangilinan J."/>
            <person name="Riley R."/>
            <person name="LaButti K."/>
            <person name="Andreopoulos B."/>
            <person name="Lipzen A."/>
            <person name="Chen C."/>
            <person name="Yan M."/>
            <person name="Daum C."/>
            <person name="Ng V."/>
            <person name="Clum A."/>
            <person name="Steindorff A."/>
            <person name="Ohm R.A."/>
            <person name="Martin F."/>
            <person name="Silar P."/>
            <person name="Natvig D.O."/>
            <person name="Lalanne C."/>
            <person name="Gautier V."/>
            <person name="Ament-Velasquez S.L."/>
            <person name="Kruys A."/>
            <person name="Hutchinson M.I."/>
            <person name="Powell A.J."/>
            <person name="Barry K."/>
            <person name="Miller A.N."/>
            <person name="Grigoriev I.V."/>
            <person name="Debuchy R."/>
            <person name="Gladieux P."/>
            <person name="Hiltunen Thoren M."/>
            <person name="Johannesson H."/>
        </authorList>
    </citation>
    <scope>NUCLEOTIDE SEQUENCE</scope>
    <source>
        <strain evidence="5">PSN243</strain>
    </source>
</reference>
<keyword evidence="1" id="KW-0521">NADP</keyword>
<accession>A0AAV9G928</accession>
<dbReference type="PANTHER" id="PTHR43364:SF7">
    <property type="entry name" value="NADP-DEPENDENT OXIDOREDUCTASE DOMAIN-CONTAINING PROTEIN-RELATED"/>
    <property type="match status" value="1"/>
</dbReference>
<evidence type="ECO:0000256" key="2">
    <source>
        <dbReference type="ARBA" id="ARBA00023002"/>
    </source>
</evidence>
<dbReference type="Gene3D" id="3.20.20.100">
    <property type="entry name" value="NADP-dependent oxidoreductase domain"/>
    <property type="match status" value="1"/>
</dbReference>
<dbReference type="Pfam" id="PF00248">
    <property type="entry name" value="Aldo_ket_red"/>
    <property type="match status" value="1"/>
</dbReference>
<name>A0AAV9G928_9PEZI</name>
<dbReference type="InterPro" id="IPR050523">
    <property type="entry name" value="AKR_Detox_Biosynth"/>
</dbReference>
<dbReference type="GO" id="GO:0016491">
    <property type="term" value="F:oxidoreductase activity"/>
    <property type="evidence" value="ECO:0007669"/>
    <property type="project" value="UniProtKB-KW"/>
</dbReference>
<dbReference type="EMBL" id="MU865966">
    <property type="protein sequence ID" value="KAK4445324.1"/>
    <property type="molecule type" value="Genomic_DNA"/>
</dbReference>
<protein>
    <submittedName>
        <fullName evidence="5">NADP-dependent oxidoreductase domain-containing protein</fullName>
    </submittedName>
</protein>
<dbReference type="PANTHER" id="PTHR43364">
    <property type="entry name" value="NADH-SPECIFIC METHYLGLYOXAL REDUCTASE-RELATED"/>
    <property type="match status" value="1"/>
</dbReference>
<keyword evidence="6" id="KW-1185">Reference proteome</keyword>
<dbReference type="InterPro" id="IPR023210">
    <property type="entry name" value="NADP_OxRdtase_dom"/>
</dbReference>
<feature type="domain" description="NADP-dependent oxidoreductase" evidence="4">
    <location>
        <begin position="33"/>
        <end position="339"/>
    </location>
</feature>
<keyword evidence="2" id="KW-0560">Oxidoreductase</keyword>
<reference evidence="5" key="2">
    <citation type="submission" date="2023-05" db="EMBL/GenBank/DDBJ databases">
        <authorList>
            <consortium name="Lawrence Berkeley National Laboratory"/>
            <person name="Steindorff A."/>
            <person name="Hensen N."/>
            <person name="Bonometti L."/>
            <person name="Westerberg I."/>
            <person name="Brannstrom I.O."/>
            <person name="Guillou S."/>
            <person name="Cros-Aarteil S."/>
            <person name="Calhoun S."/>
            <person name="Haridas S."/>
            <person name="Kuo A."/>
            <person name="Mondo S."/>
            <person name="Pangilinan J."/>
            <person name="Riley R."/>
            <person name="Labutti K."/>
            <person name="Andreopoulos B."/>
            <person name="Lipzen A."/>
            <person name="Chen C."/>
            <person name="Yanf M."/>
            <person name="Daum C."/>
            <person name="Ng V."/>
            <person name="Clum A."/>
            <person name="Ohm R."/>
            <person name="Martin F."/>
            <person name="Silar P."/>
            <person name="Natvig D."/>
            <person name="Lalanne C."/>
            <person name="Gautier V."/>
            <person name="Ament-Velasquez S.L."/>
            <person name="Kruys A."/>
            <person name="Hutchinson M.I."/>
            <person name="Powell A.J."/>
            <person name="Barry K."/>
            <person name="Miller A.N."/>
            <person name="Grigoriev I.V."/>
            <person name="Debuchy R."/>
            <person name="Gladieux P."/>
            <person name="Thoren M.H."/>
            <person name="Johannesson H."/>
        </authorList>
    </citation>
    <scope>NUCLEOTIDE SEQUENCE</scope>
    <source>
        <strain evidence="5">PSN243</strain>
    </source>
</reference>
<sequence>MPGANPLPFAPPAQGPLARYRVLSPTASIRVSPLCLGAMGLGDAWSDYMGPCSPETTEEILDYFYSQGGNFIDTSSNYQFEDSERRLGAWMKKRGNRDQMVIATKYTANFLAVEPDMTPKANIMINYTGNGTKSLNLSVKASLEKLQTKYIDILYVHFWDFSTSIPELMQSLNRLISAGQVLHLGISDTPAWVVSKANEYARNHNLRPFSVYQGRWSAAARDFEREILPMCRAEGMAVAPWGALGAGKFKSAAQRGEKGEGEGRVTRAEERDVRVSEVLERIASKKGTVVTGVAQAYVCAKAAYVFPVVGCRTLEHLKGNIEALKVKLSGEEIKEIEAAVPFELGFPGDFFWGKEVPEVDGDVWLLAMGGTIDHVPGVKPLGRE</sequence>
<proteinExistence type="inferred from homology"/>
<dbReference type="InterPro" id="IPR036812">
    <property type="entry name" value="NAD(P)_OxRdtase_dom_sf"/>
</dbReference>
<dbReference type="AlphaFoldDB" id="A0AAV9G928"/>
<organism evidence="5 6">
    <name type="scientific">Podospora aff. communis PSN243</name>
    <dbReference type="NCBI Taxonomy" id="3040156"/>
    <lineage>
        <taxon>Eukaryota</taxon>
        <taxon>Fungi</taxon>
        <taxon>Dikarya</taxon>
        <taxon>Ascomycota</taxon>
        <taxon>Pezizomycotina</taxon>
        <taxon>Sordariomycetes</taxon>
        <taxon>Sordariomycetidae</taxon>
        <taxon>Sordariales</taxon>
        <taxon>Podosporaceae</taxon>
        <taxon>Podospora</taxon>
    </lineage>
</organism>
<evidence type="ECO:0000259" key="4">
    <source>
        <dbReference type="Pfam" id="PF00248"/>
    </source>
</evidence>
<dbReference type="Proteomes" id="UP001321760">
    <property type="component" value="Unassembled WGS sequence"/>
</dbReference>
<comment type="similarity">
    <text evidence="3">Belongs to the aldo/keto reductase family. Aldo/keto reductase 2 subfamily.</text>
</comment>